<accession>X1T9R2</accession>
<name>X1T9R2_9ZZZZ</name>
<comment type="caution">
    <text evidence="1">The sequence shown here is derived from an EMBL/GenBank/DDBJ whole genome shotgun (WGS) entry which is preliminary data.</text>
</comment>
<dbReference type="EMBL" id="BARW01023921">
    <property type="protein sequence ID" value="GAI88131.1"/>
    <property type="molecule type" value="Genomic_DNA"/>
</dbReference>
<evidence type="ECO:0000313" key="1">
    <source>
        <dbReference type="EMBL" id="GAI88131.1"/>
    </source>
</evidence>
<protein>
    <submittedName>
        <fullName evidence="1">Uncharacterized protein</fullName>
    </submittedName>
</protein>
<proteinExistence type="predicted"/>
<gene>
    <name evidence="1" type="ORF">S12H4_39569</name>
</gene>
<sequence length="122" mass="12916">MMKAVLQRILQAIFAPLAKATIFNTALPAAEANWLGADITPTNSPSFLRLHVTVAAAGIFRVARTVSAVTVTEDLNSGSALTANAAYIFDIEWRSGDSLNFSYSVTGADILVFRANEIGAAL</sequence>
<dbReference type="AlphaFoldDB" id="X1T9R2"/>
<organism evidence="1">
    <name type="scientific">marine sediment metagenome</name>
    <dbReference type="NCBI Taxonomy" id="412755"/>
    <lineage>
        <taxon>unclassified sequences</taxon>
        <taxon>metagenomes</taxon>
        <taxon>ecological metagenomes</taxon>
    </lineage>
</organism>
<reference evidence="1" key="1">
    <citation type="journal article" date="2014" name="Front. Microbiol.">
        <title>High frequency of phylogenetically diverse reductive dehalogenase-homologous genes in deep subseafloor sedimentary metagenomes.</title>
        <authorList>
            <person name="Kawai M."/>
            <person name="Futagami T."/>
            <person name="Toyoda A."/>
            <person name="Takaki Y."/>
            <person name="Nishi S."/>
            <person name="Hori S."/>
            <person name="Arai W."/>
            <person name="Tsubouchi T."/>
            <person name="Morono Y."/>
            <person name="Uchiyama I."/>
            <person name="Ito T."/>
            <person name="Fujiyama A."/>
            <person name="Inagaki F."/>
            <person name="Takami H."/>
        </authorList>
    </citation>
    <scope>NUCLEOTIDE SEQUENCE</scope>
    <source>
        <strain evidence="1">Expedition CK06-06</strain>
    </source>
</reference>